<evidence type="ECO:0000313" key="2">
    <source>
        <dbReference type="Proteomes" id="UP000593567"/>
    </source>
</evidence>
<protein>
    <submittedName>
        <fullName evidence="1">Uncharacterized protein</fullName>
    </submittedName>
</protein>
<evidence type="ECO:0000313" key="1">
    <source>
        <dbReference type="EMBL" id="KAF6034298.1"/>
    </source>
</evidence>
<comment type="caution">
    <text evidence="1">The sequence shown here is derived from an EMBL/GenBank/DDBJ whole genome shotgun (WGS) entry which is preliminary data.</text>
</comment>
<sequence length="220" mass="23935">MQLLQDLCIFLAGSNQQLLAGHQGLITLPVTSALAQQILAANKQRQNLQQSQQQFNVVSTQQVPGQQVLANQQGSQLTGNVKQTGIQLGQMLANQQGPIQISHLPANQQASNIQISHQIIAQHSGNVQARSSQPASVSRSNNMQVFHQANILQTPQSSSQVTPQHINIISSNQTGQSAIGSAQQVLHIPQQSQRPNQQQKVMFRQIGSPSTEEYNQPPLQ</sequence>
<gene>
    <name evidence="1" type="ORF">EB796_007394</name>
</gene>
<proteinExistence type="predicted"/>
<organism evidence="1 2">
    <name type="scientific">Bugula neritina</name>
    <name type="common">Brown bryozoan</name>
    <name type="synonym">Sertularia neritina</name>
    <dbReference type="NCBI Taxonomy" id="10212"/>
    <lineage>
        <taxon>Eukaryota</taxon>
        <taxon>Metazoa</taxon>
        <taxon>Spiralia</taxon>
        <taxon>Lophotrochozoa</taxon>
        <taxon>Bryozoa</taxon>
        <taxon>Gymnolaemata</taxon>
        <taxon>Cheilostomatida</taxon>
        <taxon>Flustrina</taxon>
        <taxon>Buguloidea</taxon>
        <taxon>Bugulidae</taxon>
        <taxon>Bugula</taxon>
    </lineage>
</organism>
<accession>A0A7J7K9L2</accession>
<reference evidence="1" key="1">
    <citation type="submission" date="2020-06" db="EMBL/GenBank/DDBJ databases">
        <title>Draft genome of Bugula neritina, a colonial animal packing powerful symbionts and potential medicines.</title>
        <authorList>
            <person name="Rayko M."/>
        </authorList>
    </citation>
    <scope>NUCLEOTIDE SEQUENCE [LARGE SCALE GENOMIC DNA]</scope>
    <source>
        <strain evidence="1">Kwan_BN1</strain>
    </source>
</reference>
<dbReference type="Proteomes" id="UP000593567">
    <property type="component" value="Unassembled WGS sequence"/>
</dbReference>
<name>A0A7J7K9L2_BUGNE</name>
<keyword evidence="2" id="KW-1185">Reference proteome</keyword>
<dbReference type="EMBL" id="VXIV02001108">
    <property type="protein sequence ID" value="KAF6034298.1"/>
    <property type="molecule type" value="Genomic_DNA"/>
</dbReference>
<dbReference type="AlphaFoldDB" id="A0A7J7K9L2"/>